<keyword evidence="11" id="KW-1185">Reference proteome</keyword>
<evidence type="ECO:0000256" key="3">
    <source>
        <dbReference type="ARBA" id="ARBA00022475"/>
    </source>
</evidence>
<dbReference type="GO" id="GO:0009234">
    <property type="term" value="P:menaquinone biosynthetic process"/>
    <property type="evidence" value="ECO:0007669"/>
    <property type="project" value="UniProtKB-UniRule"/>
</dbReference>
<evidence type="ECO:0000256" key="1">
    <source>
        <dbReference type="ARBA" id="ARBA00004141"/>
    </source>
</evidence>
<dbReference type="GO" id="GO:0042371">
    <property type="term" value="P:vitamin K biosynthetic process"/>
    <property type="evidence" value="ECO:0007669"/>
    <property type="project" value="TreeGrafter"/>
</dbReference>
<feature type="transmembrane region" description="Helical" evidence="8">
    <location>
        <begin position="267"/>
        <end position="289"/>
    </location>
</feature>
<dbReference type="GeneID" id="74304690"/>
<dbReference type="CDD" id="cd13962">
    <property type="entry name" value="PT_UbiA_UBIAD1"/>
    <property type="match status" value="1"/>
</dbReference>
<dbReference type="InterPro" id="IPR044878">
    <property type="entry name" value="UbiA_sf"/>
</dbReference>
<gene>
    <name evidence="8" type="primary">menA</name>
    <name evidence="10" type="ORF">MPHL21000_02390</name>
</gene>
<keyword evidence="2 8" id="KW-0474">Menaquinone biosynthesis</keyword>
<dbReference type="EC" id="2.5.1.74" evidence="8 9"/>
<evidence type="ECO:0000256" key="4">
    <source>
        <dbReference type="ARBA" id="ARBA00022679"/>
    </source>
</evidence>
<dbReference type="RefSeq" id="WP_061480862.1">
    <property type="nucleotide sequence ID" value="NZ_ANBO01000001.1"/>
</dbReference>
<name>A0A5N5VDC1_MYCPH</name>
<comment type="pathway">
    <text evidence="8">Quinol/quinone metabolism; menaquinone biosynthesis; menaquinol from 1,4-dihydroxy-2-naphthoate: step 1/2.</text>
</comment>
<dbReference type="GO" id="GO:0005886">
    <property type="term" value="C:plasma membrane"/>
    <property type="evidence" value="ECO:0007669"/>
    <property type="project" value="UniProtKB-SubCell"/>
</dbReference>
<proteinExistence type="inferred from homology"/>
<evidence type="ECO:0000256" key="2">
    <source>
        <dbReference type="ARBA" id="ARBA00022428"/>
    </source>
</evidence>
<dbReference type="PIRSF" id="PIRSF005355">
    <property type="entry name" value="UBIAD1"/>
    <property type="match status" value="1"/>
</dbReference>
<dbReference type="UniPathway" id="UPA00079">
    <property type="reaction ID" value="UER00168"/>
</dbReference>
<comment type="function">
    <text evidence="8">Conversion of 1,4-dihydroxy-2-naphthoate (DHNA) to demethylmenaquinone (DMK).</text>
</comment>
<feature type="transmembrane region" description="Helical" evidence="8">
    <location>
        <begin position="211"/>
        <end position="231"/>
    </location>
</feature>
<comment type="catalytic activity">
    <reaction evidence="8">
        <text>an all-trans-polyprenyl diphosphate + 1,4-dihydroxy-2-naphthoate + H(+) = a 2-demethylmenaquinol + CO2 + diphosphate</text>
        <dbReference type="Rhea" id="RHEA:26478"/>
        <dbReference type="Rhea" id="RHEA-COMP:9563"/>
        <dbReference type="Rhea" id="RHEA-COMP:9564"/>
        <dbReference type="ChEBI" id="CHEBI:11173"/>
        <dbReference type="ChEBI" id="CHEBI:15378"/>
        <dbReference type="ChEBI" id="CHEBI:16526"/>
        <dbReference type="ChEBI" id="CHEBI:33019"/>
        <dbReference type="ChEBI" id="CHEBI:55437"/>
        <dbReference type="ChEBI" id="CHEBI:58914"/>
        <dbReference type="EC" id="2.5.1.74"/>
    </reaction>
</comment>
<feature type="transmembrane region" description="Helical" evidence="8">
    <location>
        <begin position="136"/>
        <end position="156"/>
    </location>
</feature>
<evidence type="ECO:0000313" key="11">
    <source>
        <dbReference type="Proteomes" id="UP000325690"/>
    </source>
</evidence>
<evidence type="ECO:0000313" key="10">
    <source>
        <dbReference type="EMBL" id="KAB7759895.1"/>
    </source>
</evidence>
<dbReference type="EMBL" id="ANBP01000001">
    <property type="protein sequence ID" value="KAB7759895.1"/>
    <property type="molecule type" value="Genomic_DNA"/>
</dbReference>
<keyword evidence="3 8" id="KW-1003">Cell membrane</keyword>
<dbReference type="Gene3D" id="1.10.357.140">
    <property type="entry name" value="UbiA prenyltransferase"/>
    <property type="match status" value="1"/>
</dbReference>
<reference evidence="10 11" key="1">
    <citation type="submission" date="2012-10" db="EMBL/GenBank/DDBJ databases">
        <title>The draft sequence of the Mycobacterium pheli genome.</title>
        <authorList>
            <person name="Pettersson B.M.F."/>
            <person name="Das S."/>
            <person name="Dasgupta S."/>
            <person name="Bhattacharya A."/>
            <person name="Kirsebom L.A."/>
        </authorList>
    </citation>
    <scope>NUCLEOTIDE SEQUENCE [LARGE SCALE GENOMIC DNA]</scope>
    <source>
        <strain evidence="10 11">CCUG 21000</strain>
    </source>
</reference>
<feature type="transmembrane region" description="Helical" evidence="8">
    <location>
        <begin position="168"/>
        <end position="190"/>
    </location>
</feature>
<dbReference type="Proteomes" id="UP000325690">
    <property type="component" value="Unassembled WGS sequence"/>
</dbReference>
<evidence type="ECO:0000256" key="5">
    <source>
        <dbReference type="ARBA" id="ARBA00022692"/>
    </source>
</evidence>
<feature type="transmembrane region" description="Helical" evidence="8">
    <location>
        <begin position="112"/>
        <end position="129"/>
    </location>
</feature>
<dbReference type="PANTHER" id="PTHR13929:SF0">
    <property type="entry name" value="UBIA PRENYLTRANSFERASE DOMAIN-CONTAINING PROTEIN 1"/>
    <property type="match status" value="1"/>
</dbReference>
<dbReference type="GO" id="GO:0046428">
    <property type="term" value="F:1,4-dihydroxy-2-naphthoate polyprenyltransferase activity"/>
    <property type="evidence" value="ECO:0007669"/>
    <property type="project" value="UniProtKB-UniRule"/>
</dbReference>
<evidence type="ECO:0000256" key="8">
    <source>
        <dbReference type="HAMAP-Rule" id="MF_01937"/>
    </source>
</evidence>
<keyword evidence="4 8" id="KW-0808">Transferase</keyword>
<dbReference type="HAMAP" id="MF_01937">
    <property type="entry name" value="MenA_1"/>
    <property type="match status" value="1"/>
</dbReference>
<keyword evidence="5 8" id="KW-0812">Transmembrane</keyword>
<evidence type="ECO:0000256" key="9">
    <source>
        <dbReference type="NCBIfam" id="TIGR00751"/>
    </source>
</evidence>
<organism evidence="10 11">
    <name type="scientific">Mycolicibacterium phlei DSM 43239 = CCUG 21000</name>
    <dbReference type="NCBI Taxonomy" id="1226750"/>
    <lineage>
        <taxon>Bacteria</taxon>
        <taxon>Bacillati</taxon>
        <taxon>Actinomycetota</taxon>
        <taxon>Actinomycetes</taxon>
        <taxon>Mycobacteriales</taxon>
        <taxon>Mycobacteriaceae</taxon>
        <taxon>Mycolicibacterium</taxon>
    </lineage>
</organism>
<comment type="caution">
    <text evidence="10">The sequence shown here is derived from an EMBL/GenBank/DDBJ whole genome shotgun (WGS) entry which is preliminary data.</text>
</comment>
<comment type="subcellular location">
    <subcellularLocation>
        <location evidence="8">Cell membrane</location>
        <topology evidence="8">Multi-pass membrane protein</topology>
    </subcellularLocation>
    <subcellularLocation>
        <location evidence="1">Membrane</location>
        <topology evidence="1">Multi-pass membrane protein</topology>
    </subcellularLocation>
</comment>
<protein>
    <recommendedName>
        <fullName evidence="8 9">1,4-dihydroxy-2-naphthoate octaprenyltransferase</fullName>
        <shortName evidence="8">DHNA-octaprenyltransferase</shortName>
        <ecNumber evidence="8 9">2.5.1.74</ecNumber>
    </recommendedName>
</protein>
<dbReference type="AlphaFoldDB" id="A0A5N5VDC1"/>
<accession>A0A5N5VDC1</accession>
<evidence type="ECO:0000256" key="7">
    <source>
        <dbReference type="ARBA" id="ARBA00023136"/>
    </source>
</evidence>
<feature type="transmembrane region" description="Helical" evidence="8">
    <location>
        <begin position="88"/>
        <end position="106"/>
    </location>
</feature>
<evidence type="ECO:0000256" key="6">
    <source>
        <dbReference type="ARBA" id="ARBA00022989"/>
    </source>
</evidence>
<dbReference type="Pfam" id="PF01040">
    <property type="entry name" value="UbiA"/>
    <property type="match status" value="1"/>
</dbReference>
<dbReference type="InterPro" id="IPR000537">
    <property type="entry name" value="UbiA_prenyltransferase"/>
</dbReference>
<keyword evidence="6 8" id="KW-1133">Transmembrane helix</keyword>
<comment type="similarity">
    <text evidence="8">Belongs to the MenA family. Type 1 subfamily.</text>
</comment>
<feature type="transmembrane region" description="Helical" evidence="8">
    <location>
        <begin position="38"/>
        <end position="58"/>
    </location>
</feature>
<dbReference type="NCBIfam" id="NF004751">
    <property type="entry name" value="PRK06080.1-3"/>
    <property type="match status" value="1"/>
</dbReference>
<sequence>MATFAQWVEGARPRTLPNAISPVIAGTGAAAWLDAASWWKALLALLVAVAMIIGVNFANDYSDGIRGTDDVRAGPLRLVGSKVASPRAVLTAAVVSLAVAAVVGLVLAALSAPWLIAVGAFCIAGAWLYTGGKKPYGYLGLGEVAVFVFFGLIAVLGTQYTQALRIDWVGVAVAVAMGCMSSAVLVANNLRDIPTDKESGKITLAVRLGDAKTRVLFCALLAVAFALTLVLMLATPWAAAGLVALPLAVRASAPVRKGLGGRELIPVLRDTGLTMLVWAIAVALALVLAS</sequence>
<dbReference type="InterPro" id="IPR004657">
    <property type="entry name" value="MenA"/>
</dbReference>
<dbReference type="PANTHER" id="PTHR13929">
    <property type="entry name" value="1,4-DIHYDROXY-2-NAPHTHOATE OCTAPRENYLTRANSFERASE"/>
    <property type="match status" value="1"/>
</dbReference>
<keyword evidence="7 8" id="KW-0472">Membrane</keyword>
<dbReference type="NCBIfam" id="TIGR00751">
    <property type="entry name" value="menA"/>
    <property type="match status" value="1"/>
</dbReference>
<dbReference type="InterPro" id="IPR026046">
    <property type="entry name" value="UBIAD1"/>
</dbReference>